<evidence type="ECO:0000313" key="3">
    <source>
        <dbReference type="EMBL" id="MBN2965609.1"/>
    </source>
</evidence>
<reference evidence="3 4" key="3">
    <citation type="submission" date="2021-02" db="EMBL/GenBank/DDBJ databases">
        <authorList>
            <person name="Merkel A.Y."/>
        </authorList>
    </citation>
    <scope>NUCLEOTIDE SEQUENCE [LARGE SCALE GENOMIC DNA]</scope>
    <source>
        <strain evidence="3 4">T05b</strain>
    </source>
</reference>
<keyword evidence="1" id="KW-0732">Signal</keyword>
<reference evidence="3 4" key="2">
    <citation type="submission" date="2021-02" db="EMBL/GenBank/DDBJ databases">
        <title>Sulfurospirillum tamanensis sp. nov.</title>
        <authorList>
            <person name="Frolova A."/>
            <person name="Merkel A."/>
            <person name="Slobodkin A."/>
        </authorList>
    </citation>
    <scope>NUCLEOTIDE SEQUENCE [LARGE SCALE GENOMIC DNA]</scope>
    <source>
        <strain evidence="3 4">T05b</strain>
    </source>
</reference>
<accession>A0ABS2WVC8</accession>
<keyword evidence="4" id="KW-1185">Reference proteome</keyword>
<dbReference type="Pfam" id="PF04972">
    <property type="entry name" value="BON"/>
    <property type="match status" value="3"/>
</dbReference>
<organism evidence="3 4">
    <name type="scientific">Sulfurospirillum tamanense</name>
    <dbReference type="NCBI Taxonomy" id="2813362"/>
    <lineage>
        <taxon>Bacteria</taxon>
        <taxon>Pseudomonadati</taxon>
        <taxon>Campylobacterota</taxon>
        <taxon>Epsilonproteobacteria</taxon>
        <taxon>Campylobacterales</taxon>
        <taxon>Sulfurospirillaceae</taxon>
        <taxon>Sulfurospirillum</taxon>
    </lineage>
</organism>
<dbReference type="Gene3D" id="3.30.1340.30">
    <property type="match status" value="3"/>
</dbReference>
<feature type="signal peptide" evidence="1">
    <location>
        <begin position="1"/>
        <end position="35"/>
    </location>
</feature>
<dbReference type="PANTHER" id="PTHR34606:SF15">
    <property type="entry name" value="BON DOMAIN-CONTAINING PROTEIN"/>
    <property type="match status" value="1"/>
</dbReference>
<reference evidence="4" key="1">
    <citation type="submission" date="2021-02" db="EMBL/GenBank/DDBJ databases">
        <title>Sulfurospirillum tamanensis sp. nov.</title>
        <authorList>
            <person name="Merkel A.Y."/>
        </authorList>
    </citation>
    <scope>NUCLEOTIDE SEQUENCE [LARGE SCALE GENOMIC DNA]</scope>
    <source>
        <strain evidence="4">T05b</strain>
    </source>
</reference>
<dbReference type="Proteomes" id="UP000703590">
    <property type="component" value="Unassembled WGS sequence"/>
</dbReference>
<dbReference type="PANTHER" id="PTHR34606">
    <property type="entry name" value="BON DOMAIN-CONTAINING PROTEIN"/>
    <property type="match status" value="1"/>
</dbReference>
<evidence type="ECO:0000259" key="2">
    <source>
        <dbReference type="PROSITE" id="PS50914"/>
    </source>
</evidence>
<dbReference type="RefSeq" id="WP_205460220.1">
    <property type="nucleotide sequence ID" value="NZ_JAFHKK010000054.1"/>
</dbReference>
<protein>
    <submittedName>
        <fullName evidence="3">BON domain-containing protein</fullName>
    </submittedName>
</protein>
<feature type="domain" description="BON" evidence="2">
    <location>
        <begin position="113"/>
        <end position="181"/>
    </location>
</feature>
<dbReference type="InterPro" id="IPR014004">
    <property type="entry name" value="Transpt-assoc_nodulatn_dom_bac"/>
</dbReference>
<dbReference type="PROSITE" id="PS50914">
    <property type="entry name" value="BON"/>
    <property type="match status" value="3"/>
</dbReference>
<feature type="chain" id="PRO_5045797816" evidence="1">
    <location>
        <begin position="36"/>
        <end position="262"/>
    </location>
</feature>
<dbReference type="EMBL" id="JAFHKK010000054">
    <property type="protein sequence ID" value="MBN2965609.1"/>
    <property type="molecule type" value="Genomic_DNA"/>
</dbReference>
<dbReference type="InterPro" id="IPR007055">
    <property type="entry name" value="BON_dom"/>
</dbReference>
<evidence type="ECO:0000256" key="1">
    <source>
        <dbReference type="SAM" id="SignalP"/>
    </source>
</evidence>
<feature type="domain" description="BON" evidence="2">
    <location>
        <begin position="190"/>
        <end position="258"/>
    </location>
</feature>
<dbReference type="InterPro" id="IPR051686">
    <property type="entry name" value="Lipoprotein_DolP"/>
</dbReference>
<gene>
    <name evidence="3" type="ORF">JWV37_12550</name>
</gene>
<comment type="caution">
    <text evidence="3">The sequence shown here is derived from an EMBL/GenBank/DDBJ whole genome shotgun (WGS) entry which is preliminary data.</text>
</comment>
<name>A0ABS2WVC8_9BACT</name>
<feature type="domain" description="BON" evidence="2">
    <location>
        <begin position="38"/>
        <end position="106"/>
    </location>
</feature>
<sequence length="262" mass="28093">MNMLHDANAITFKRSFSTVALSIATVVALGTCAFASTADDAIESSFKKSYIYKTYLKDENVKITSKDGVVVLSGEVLNDTHKPMAENTAEAIVGVKSVKNNIVVKEDRSPESSDTWIMMKVKTVLVFSGNVSARKTEVDVKDGVVTLKGTATSAAQKDLTTQYAKDVEGVKRVVNNMKLEKKETLGDKIDDASITAQVKMTLLSRASTSAITTKVTTKDGVVTVSGKAQNAAEVDLVTKLVEDVDGVSAVINTMRVDATMKQ</sequence>
<dbReference type="SMART" id="SM00749">
    <property type="entry name" value="BON"/>
    <property type="match status" value="3"/>
</dbReference>
<proteinExistence type="predicted"/>
<evidence type="ECO:0000313" key="4">
    <source>
        <dbReference type="Proteomes" id="UP000703590"/>
    </source>
</evidence>